<proteinExistence type="predicted"/>
<sequence length="118" mass="13518">MKESWDLLRSVVACIQDPWCVIGDFNDILVDEDKCGRVPHPFWFLQGFREAVSNRGVLDITLEGYPYTWGHCRGSNNAVKEKLDHTMVNKIWSDLFPNARLLNLVASLSDHSPIIFVE</sequence>
<accession>A0A0B2SAW0</accession>
<dbReference type="PANTHER" id="PTHR33710:SF71">
    <property type="entry name" value="ENDONUCLEASE_EXONUCLEASE_PHOSPHATASE DOMAIN-CONTAINING PROTEIN"/>
    <property type="match status" value="1"/>
</dbReference>
<evidence type="ECO:0000313" key="1">
    <source>
        <dbReference type="EMBL" id="KHN41444.1"/>
    </source>
</evidence>
<evidence type="ECO:0008006" key="2">
    <source>
        <dbReference type="Google" id="ProtNLM"/>
    </source>
</evidence>
<name>A0A0B2SAW0_GLYSO</name>
<dbReference type="Gene3D" id="3.60.10.10">
    <property type="entry name" value="Endonuclease/exonuclease/phosphatase"/>
    <property type="match status" value="1"/>
</dbReference>
<protein>
    <recommendedName>
        <fullName evidence="2">Endonuclease/exonuclease/phosphatase domain-containing protein</fullName>
    </recommendedName>
</protein>
<dbReference type="EMBL" id="KN645117">
    <property type="protein sequence ID" value="KHN41444.1"/>
    <property type="molecule type" value="Genomic_DNA"/>
</dbReference>
<dbReference type="Proteomes" id="UP000053555">
    <property type="component" value="Unassembled WGS sequence"/>
</dbReference>
<gene>
    <name evidence="1" type="ORF">glysoja_031077</name>
</gene>
<dbReference type="AlphaFoldDB" id="A0A0B2SAW0"/>
<dbReference type="PANTHER" id="PTHR33710">
    <property type="entry name" value="BNAC02G09200D PROTEIN"/>
    <property type="match status" value="1"/>
</dbReference>
<dbReference type="InterPro" id="IPR036691">
    <property type="entry name" value="Endo/exonu/phosph_ase_sf"/>
</dbReference>
<organism evidence="1">
    <name type="scientific">Glycine soja</name>
    <name type="common">Wild soybean</name>
    <dbReference type="NCBI Taxonomy" id="3848"/>
    <lineage>
        <taxon>Eukaryota</taxon>
        <taxon>Viridiplantae</taxon>
        <taxon>Streptophyta</taxon>
        <taxon>Embryophyta</taxon>
        <taxon>Tracheophyta</taxon>
        <taxon>Spermatophyta</taxon>
        <taxon>Magnoliopsida</taxon>
        <taxon>eudicotyledons</taxon>
        <taxon>Gunneridae</taxon>
        <taxon>Pentapetalae</taxon>
        <taxon>rosids</taxon>
        <taxon>fabids</taxon>
        <taxon>Fabales</taxon>
        <taxon>Fabaceae</taxon>
        <taxon>Papilionoideae</taxon>
        <taxon>50 kb inversion clade</taxon>
        <taxon>NPAAA clade</taxon>
        <taxon>indigoferoid/millettioid clade</taxon>
        <taxon>Phaseoleae</taxon>
        <taxon>Glycine</taxon>
        <taxon>Glycine subgen. Soja</taxon>
    </lineage>
</organism>
<reference evidence="1" key="1">
    <citation type="submission" date="2014-07" db="EMBL/GenBank/DDBJ databases">
        <title>Identification of a novel salt tolerance gene in wild soybean by whole-genome sequencing.</title>
        <authorList>
            <person name="Lam H.-M."/>
            <person name="Qi X."/>
            <person name="Li M.-W."/>
            <person name="Liu X."/>
            <person name="Xie M."/>
            <person name="Ni M."/>
            <person name="Xu X."/>
        </authorList>
    </citation>
    <scope>NUCLEOTIDE SEQUENCE [LARGE SCALE GENOMIC DNA]</scope>
    <source>
        <tissue evidence="1">Root</tissue>
    </source>
</reference>
<dbReference type="SUPFAM" id="SSF56219">
    <property type="entry name" value="DNase I-like"/>
    <property type="match status" value="1"/>
</dbReference>